<gene>
    <name evidence="2" type="ORF">EIC27_05205</name>
</gene>
<organism evidence="2 3">
    <name type="scientific">Candidatus Aquarickettsia rohweri</name>
    <dbReference type="NCBI Taxonomy" id="2602574"/>
    <lineage>
        <taxon>Bacteria</taxon>
        <taxon>Pseudomonadati</taxon>
        <taxon>Pseudomonadota</taxon>
        <taxon>Alphaproteobacteria</taxon>
        <taxon>Rickettsiales</taxon>
        <taxon>Candidatus Midichloriaceae</taxon>
        <taxon>Candidatus Aquarickettsia</taxon>
    </lineage>
</organism>
<protein>
    <recommendedName>
        <fullName evidence="4">Flagellar biosynthesis protein FliO</fullName>
    </recommendedName>
</protein>
<keyword evidence="3" id="KW-1185">Reference proteome</keyword>
<dbReference type="AlphaFoldDB" id="A0A429XF99"/>
<dbReference type="EMBL" id="RXFM01000074">
    <property type="protein sequence ID" value="RST63779.1"/>
    <property type="molecule type" value="Genomic_DNA"/>
</dbReference>
<reference evidence="3" key="1">
    <citation type="submission" date="2018-11" db="EMBL/GenBank/DDBJ databases">
        <title>Phylogenetic, genomic, and biogeographic characterization of a novel and ubiquitous marine invertebrate-associated Rickettsiales parasite, Candidatus Marinoinvertebrata rohwerii, gen. nov., sp. nov.</title>
        <authorList>
            <person name="Klinges J.G."/>
            <person name="Rosales S.M."/>
            <person name="Mcminds R."/>
            <person name="Shaver E.C."/>
            <person name="Shantz A."/>
            <person name="Peters E.C."/>
            <person name="Burkepile D.E."/>
            <person name="Silliman B.R."/>
            <person name="Vega Thurber R.L."/>
        </authorList>
    </citation>
    <scope>NUCLEOTIDE SEQUENCE [LARGE SCALE GENOMIC DNA]</scope>
    <source>
        <strain evidence="3">a_cerv_44</strain>
    </source>
</reference>
<dbReference type="Proteomes" id="UP000279470">
    <property type="component" value="Unassembled WGS sequence"/>
</dbReference>
<proteinExistence type="predicted"/>
<evidence type="ECO:0008006" key="4">
    <source>
        <dbReference type="Google" id="ProtNLM"/>
    </source>
</evidence>
<dbReference type="RefSeq" id="WP_126045050.1">
    <property type="nucleotide sequence ID" value="NZ_RXFM01000074.1"/>
</dbReference>
<evidence type="ECO:0000256" key="1">
    <source>
        <dbReference type="SAM" id="Phobius"/>
    </source>
</evidence>
<keyword evidence="1" id="KW-1133">Transmembrane helix</keyword>
<evidence type="ECO:0000313" key="3">
    <source>
        <dbReference type="Proteomes" id="UP000279470"/>
    </source>
</evidence>
<feature type="transmembrane region" description="Helical" evidence="1">
    <location>
        <begin position="6"/>
        <end position="27"/>
    </location>
</feature>
<keyword evidence="1" id="KW-0812">Transmembrane</keyword>
<keyword evidence="1" id="KW-0472">Membrane</keyword>
<name>A0A429XF99_9RICK</name>
<evidence type="ECO:0000313" key="2">
    <source>
        <dbReference type="EMBL" id="RST63779.1"/>
    </source>
</evidence>
<accession>A0A429XF99</accession>
<comment type="caution">
    <text evidence="2">The sequence shown here is derived from an EMBL/GenBank/DDBJ whole genome shotgun (WGS) entry which is preliminary data.</text>
</comment>
<sequence>MEISIYFKAFFILILIISIIGVVAVFAKFIKNKKIFGNFVMNNDLKLEETLNIDYKRRLVLCKFKKKKYLILLSQQDILIDVITEE</sequence>